<dbReference type="GO" id="GO:0000750">
    <property type="term" value="P:pheromone-dependent signal transduction involved in conjugation with cellular fusion"/>
    <property type="evidence" value="ECO:0007669"/>
    <property type="project" value="TreeGrafter"/>
</dbReference>
<feature type="transmembrane region" description="Helical" evidence="2">
    <location>
        <begin position="246"/>
        <end position="264"/>
    </location>
</feature>
<dbReference type="CDD" id="cd14939">
    <property type="entry name" value="7tmD_STE2"/>
    <property type="match status" value="1"/>
</dbReference>
<dbReference type="InterPro" id="IPR027458">
    <property type="entry name" value="STE2_TM1-TM2_sf"/>
</dbReference>
<feature type="transmembrane region" description="Helical" evidence="2">
    <location>
        <begin position="126"/>
        <end position="148"/>
    </location>
</feature>
<protein>
    <submittedName>
        <fullName evidence="3">Fungal pheromone mating factor STE2 GPCR-domain-containing protein</fullName>
    </submittedName>
</protein>
<feature type="region of interest" description="Disordered" evidence="1">
    <location>
        <begin position="377"/>
        <end position="447"/>
    </location>
</feature>
<reference evidence="3" key="1">
    <citation type="journal article" date="2023" name="Mol. Phylogenet. Evol.">
        <title>Genome-scale phylogeny and comparative genomics of the fungal order Sordariales.</title>
        <authorList>
            <person name="Hensen N."/>
            <person name="Bonometti L."/>
            <person name="Westerberg I."/>
            <person name="Brannstrom I.O."/>
            <person name="Guillou S."/>
            <person name="Cros-Aarteil S."/>
            <person name="Calhoun S."/>
            <person name="Haridas S."/>
            <person name="Kuo A."/>
            <person name="Mondo S."/>
            <person name="Pangilinan J."/>
            <person name="Riley R."/>
            <person name="LaButti K."/>
            <person name="Andreopoulos B."/>
            <person name="Lipzen A."/>
            <person name="Chen C."/>
            <person name="Yan M."/>
            <person name="Daum C."/>
            <person name="Ng V."/>
            <person name="Clum A."/>
            <person name="Steindorff A."/>
            <person name="Ohm R.A."/>
            <person name="Martin F."/>
            <person name="Silar P."/>
            <person name="Natvig D.O."/>
            <person name="Lalanne C."/>
            <person name="Gautier V."/>
            <person name="Ament-Velasquez S.L."/>
            <person name="Kruys A."/>
            <person name="Hutchinson M.I."/>
            <person name="Powell A.J."/>
            <person name="Barry K."/>
            <person name="Miller A.N."/>
            <person name="Grigoriev I.V."/>
            <person name="Debuchy R."/>
            <person name="Gladieux P."/>
            <person name="Hiltunen Thoren M."/>
            <person name="Johannesson H."/>
        </authorList>
    </citation>
    <scope>NUCLEOTIDE SEQUENCE</scope>
    <source>
        <strain evidence="3">PSN309</strain>
    </source>
</reference>
<feature type="transmembrane region" description="Helical" evidence="2">
    <location>
        <begin position="79"/>
        <end position="99"/>
    </location>
</feature>
<gene>
    <name evidence="3" type="ORF">QBC35DRAFT_464377</name>
</gene>
<dbReference type="PANTHER" id="PTHR28009">
    <property type="entry name" value="PHEROMONE ALPHA FACTOR RECEPTOR"/>
    <property type="match status" value="1"/>
</dbReference>
<keyword evidence="2" id="KW-0472">Membrane</keyword>
<reference evidence="3" key="2">
    <citation type="submission" date="2023-05" db="EMBL/GenBank/DDBJ databases">
        <authorList>
            <consortium name="Lawrence Berkeley National Laboratory"/>
            <person name="Steindorff A."/>
            <person name="Hensen N."/>
            <person name="Bonometti L."/>
            <person name="Westerberg I."/>
            <person name="Brannstrom I.O."/>
            <person name="Guillou S."/>
            <person name="Cros-Aarteil S."/>
            <person name="Calhoun S."/>
            <person name="Haridas S."/>
            <person name="Kuo A."/>
            <person name="Mondo S."/>
            <person name="Pangilinan J."/>
            <person name="Riley R."/>
            <person name="Labutti K."/>
            <person name="Andreopoulos B."/>
            <person name="Lipzen A."/>
            <person name="Chen C."/>
            <person name="Yanf M."/>
            <person name="Daum C."/>
            <person name="Ng V."/>
            <person name="Clum A."/>
            <person name="Ohm R."/>
            <person name="Martin F."/>
            <person name="Silar P."/>
            <person name="Natvig D."/>
            <person name="Lalanne C."/>
            <person name="Gautier V."/>
            <person name="Ament-Velasquez S.L."/>
            <person name="Kruys A."/>
            <person name="Hutchinson M.I."/>
            <person name="Powell A.J."/>
            <person name="Barry K."/>
            <person name="Miller A.N."/>
            <person name="Grigoriev I.V."/>
            <person name="Debuchy R."/>
            <person name="Gladieux P."/>
            <person name="Thoren M.H."/>
            <person name="Johannesson H."/>
        </authorList>
    </citation>
    <scope>NUCLEOTIDE SEQUENCE</scope>
    <source>
        <strain evidence="3">PSN309</strain>
    </source>
</reference>
<sequence length="507" mass="54011">MADLPPNGSTFDPAQQVISVLAPDGVTPIPVTPEIITSMYRDAASLSILYGVQVGACLVMLAVLLAMTPIARFRRWPTIISAFSLILNTIRMLLLAIYFTTPWLDFLTVFIGEFSRIHKCDYDQSIAASALAIPIVMLIMAALGLQAYSTVQLWRTPYKVAAMIMSLVLMLCVAGFTFAQAIISIEQIQDLTRPNQDILWVRKTGLCLMTATICWFCVIFNVRLVAHMWTNRTILPSLKGLQAMDVLVITNGFLMFVPVVFAGLEFLKQPGFESASLTQTSVIIVLPLGTLVAQRLANPAWFGTLPVQSPSNSGGTGGRGSYNVTSGTATTNTPFGGSSGYGLASFFSRRSVRRGSYSPRGSGGTGTMLQIPPTTAAAGVLSSPGSSTTAPARRGSGVHTGIPGIAAISTQVTSPRTDRLKEDKTSFQHRDSYPGILRGGRPGGGTENGLHLLDTEEVDGGVTVSHTVTRHVEEVDPLDPLIPSPTASASPSTTINTKRTASGKTVS</sequence>
<evidence type="ECO:0000313" key="4">
    <source>
        <dbReference type="Proteomes" id="UP001302126"/>
    </source>
</evidence>
<feature type="transmembrane region" description="Helical" evidence="2">
    <location>
        <begin position="160"/>
        <end position="183"/>
    </location>
</feature>
<dbReference type="GO" id="GO:0004932">
    <property type="term" value="F:mating-type factor pheromone receptor activity"/>
    <property type="evidence" value="ECO:0007669"/>
    <property type="project" value="InterPro"/>
</dbReference>
<dbReference type="Gene3D" id="1.10.287.920">
    <property type="entry name" value="Pheromone alpha factor receptor"/>
    <property type="match status" value="1"/>
</dbReference>
<comment type="caution">
    <text evidence="3">The sequence shown here is derived from an EMBL/GenBank/DDBJ whole genome shotgun (WGS) entry which is preliminary data.</text>
</comment>
<feature type="region of interest" description="Disordered" evidence="1">
    <location>
        <begin position="477"/>
        <end position="507"/>
    </location>
</feature>
<feature type="compositionally biased region" description="Low complexity" evidence="1">
    <location>
        <begin position="484"/>
        <end position="494"/>
    </location>
</feature>
<evidence type="ECO:0000256" key="2">
    <source>
        <dbReference type="SAM" id="Phobius"/>
    </source>
</evidence>
<keyword evidence="2" id="KW-1133">Transmembrane helix</keyword>
<feature type="compositionally biased region" description="Basic and acidic residues" evidence="1">
    <location>
        <begin position="416"/>
        <end position="432"/>
    </location>
</feature>
<proteinExistence type="predicted"/>
<dbReference type="AlphaFoldDB" id="A0AAN6WV16"/>
<evidence type="ECO:0000256" key="1">
    <source>
        <dbReference type="SAM" id="MobiDB-lite"/>
    </source>
</evidence>
<dbReference type="Proteomes" id="UP001302126">
    <property type="component" value="Unassembled WGS sequence"/>
</dbReference>
<feature type="transmembrane region" description="Helical" evidence="2">
    <location>
        <begin position="48"/>
        <end position="67"/>
    </location>
</feature>
<dbReference type="GO" id="GO:0038038">
    <property type="term" value="C:G protein-coupled receptor homodimeric complex"/>
    <property type="evidence" value="ECO:0007669"/>
    <property type="project" value="TreeGrafter"/>
</dbReference>
<dbReference type="Pfam" id="PF02116">
    <property type="entry name" value="STE2"/>
    <property type="match status" value="1"/>
</dbReference>
<dbReference type="PANTHER" id="PTHR28009:SF1">
    <property type="entry name" value="PHEROMONE ALPHA FACTOR RECEPTOR"/>
    <property type="match status" value="1"/>
</dbReference>
<organism evidence="3 4">
    <name type="scientific">Podospora australis</name>
    <dbReference type="NCBI Taxonomy" id="1536484"/>
    <lineage>
        <taxon>Eukaryota</taxon>
        <taxon>Fungi</taxon>
        <taxon>Dikarya</taxon>
        <taxon>Ascomycota</taxon>
        <taxon>Pezizomycotina</taxon>
        <taxon>Sordariomycetes</taxon>
        <taxon>Sordariomycetidae</taxon>
        <taxon>Sordariales</taxon>
        <taxon>Podosporaceae</taxon>
        <taxon>Podospora</taxon>
    </lineage>
</organism>
<accession>A0AAN6WV16</accession>
<keyword evidence="4" id="KW-1185">Reference proteome</keyword>
<feature type="transmembrane region" description="Helical" evidence="2">
    <location>
        <begin position="203"/>
        <end position="226"/>
    </location>
</feature>
<feature type="compositionally biased region" description="Gly residues" evidence="1">
    <location>
        <begin position="437"/>
        <end position="447"/>
    </location>
</feature>
<dbReference type="InterPro" id="IPR000366">
    <property type="entry name" value="GPCR_STE2"/>
</dbReference>
<keyword evidence="2" id="KW-0812">Transmembrane</keyword>
<dbReference type="EMBL" id="MU864415">
    <property type="protein sequence ID" value="KAK4186777.1"/>
    <property type="molecule type" value="Genomic_DNA"/>
</dbReference>
<feature type="compositionally biased region" description="Polar residues" evidence="1">
    <location>
        <begin position="495"/>
        <end position="507"/>
    </location>
</feature>
<name>A0AAN6WV16_9PEZI</name>
<evidence type="ECO:0000313" key="3">
    <source>
        <dbReference type="EMBL" id="KAK4186777.1"/>
    </source>
</evidence>